<dbReference type="RefSeq" id="WP_150737306.1">
    <property type="nucleotide sequence ID" value="NZ_CABPSP010000002.1"/>
</dbReference>
<dbReference type="SUPFAM" id="SSF52540">
    <property type="entry name" value="P-loop containing nucleoside triphosphate hydrolases"/>
    <property type="match status" value="1"/>
</dbReference>
<evidence type="ECO:0000313" key="4">
    <source>
        <dbReference type="Proteomes" id="UP000383122"/>
    </source>
</evidence>
<dbReference type="OrthoDB" id="3322489at2"/>
<organism evidence="3 4">
    <name type="scientific">Pandoraea anapnoica</name>
    <dbReference type="NCBI Taxonomy" id="2508301"/>
    <lineage>
        <taxon>Bacteria</taxon>
        <taxon>Pseudomonadati</taxon>
        <taxon>Pseudomonadota</taxon>
        <taxon>Betaproteobacteria</taxon>
        <taxon>Burkholderiales</taxon>
        <taxon>Burkholderiaceae</taxon>
        <taxon>Pandoraea</taxon>
    </lineage>
</organism>
<feature type="domain" description="Endonuclease GajA/Old nuclease/RecF-like AAA" evidence="1">
    <location>
        <begin position="1"/>
        <end position="52"/>
    </location>
</feature>
<sequence>MIVEEVVVNNFCSCSHLKISLSAFNPIIGYNNSGKSNVLRAINWLLRKSVLTEHAFHNAALPVTVEGLISNVDLTLLPENQRASLGRCLDNGRLRFRRRQDTPATTAAQIRVDVFDWGAGEWVVNPTGLDNAIGVLFPEPLYIEAMDDAAVDVGRFAARNTIGLLLKFCVDQIRANNAQALQAVLSDINALSGHLSGGGRIHELDTLEADATSAVADFFPGLSLHLNIEPPSLEDLVKSATISLSDDAGVSRPFASFGHGAQRSVQMALIKLLASQIHQQRANGATTVLLIDEPELYLHPQAIEVLRESLKALSAQNFQVIFSTHSPLLIGNDVLGTSVVYKAQPEGSVVRNKLSTAAQAIAQHPHQAQVIFALQHATYLMFSEKVLIVEGKTEMMVVPPMYKVVSRRTLGQGRVCLIEASGSGSVAPMIRVLREVGFAPKAAVDLDYMFKTAPQTGFISDQDPDFVSCRDWFVANAVANNFTLGTDNFPAKRDVRGNFCVVTPEHAFAMLAQAKSVEIARLAQQLRGHNVWVWEMGAIEAHLGLVAKNDATRLAFISTMEMNANLDHSADAQNLTNFINWI</sequence>
<protein>
    <submittedName>
        <fullName evidence="3">DNA replication and repair protein RecF</fullName>
    </submittedName>
</protein>
<dbReference type="InterPro" id="IPR051396">
    <property type="entry name" value="Bact_Antivir_Def_Nuclease"/>
</dbReference>
<dbReference type="EMBL" id="CABPSP010000002">
    <property type="protein sequence ID" value="VVE63033.1"/>
    <property type="molecule type" value="Genomic_DNA"/>
</dbReference>
<evidence type="ECO:0000313" key="3">
    <source>
        <dbReference type="EMBL" id="VVE63033.1"/>
    </source>
</evidence>
<dbReference type="PANTHER" id="PTHR43581">
    <property type="entry name" value="ATP/GTP PHOSPHATASE"/>
    <property type="match status" value="1"/>
</dbReference>
<proteinExistence type="predicted"/>
<keyword evidence="4" id="KW-1185">Reference proteome</keyword>
<dbReference type="Proteomes" id="UP000383122">
    <property type="component" value="Unassembled WGS sequence"/>
</dbReference>
<accession>A0A5E4ZRY3</accession>
<dbReference type="InterPro" id="IPR034139">
    <property type="entry name" value="TOPRIM_OLD"/>
</dbReference>
<gene>
    <name evidence="3" type="primary">recF</name>
    <name evidence="3" type="ORF">PAN31117_01137</name>
</gene>
<evidence type="ECO:0000259" key="1">
    <source>
        <dbReference type="Pfam" id="PF13175"/>
    </source>
</evidence>
<feature type="domain" description="Endonuclease GajA/Old nuclease/RecF-like AAA" evidence="1">
    <location>
        <begin position="238"/>
        <end position="330"/>
    </location>
</feature>
<dbReference type="Gene3D" id="3.40.50.300">
    <property type="entry name" value="P-loop containing nucleotide triphosphate hydrolases"/>
    <property type="match status" value="2"/>
</dbReference>
<evidence type="ECO:0000259" key="2">
    <source>
        <dbReference type="Pfam" id="PF20469"/>
    </source>
</evidence>
<dbReference type="CDD" id="cd00267">
    <property type="entry name" value="ABC_ATPase"/>
    <property type="match status" value="1"/>
</dbReference>
<dbReference type="InterPro" id="IPR027417">
    <property type="entry name" value="P-loop_NTPase"/>
</dbReference>
<dbReference type="PANTHER" id="PTHR43581:SF4">
    <property type="entry name" value="ATP_GTP PHOSPHATASE"/>
    <property type="match status" value="1"/>
</dbReference>
<dbReference type="Pfam" id="PF20469">
    <property type="entry name" value="OLD-like_TOPRIM"/>
    <property type="match status" value="1"/>
</dbReference>
<dbReference type="Pfam" id="PF13175">
    <property type="entry name" value="AAA_15"/>
    <property type="match status" value="2"/>
</dbReference>
<dbReference type="InterPro" id="IPR041685">
    <property type="entry name" value="AAA_GajA/Old/RecF-like"/>
</dbReference>
<dbReference type="AlphaFoldDB" id="A0A5E4ZRY3"/>
<reference evidence="3 4" key="1">
    <citation type="submission" date="2019-08" db="EMBL/GenBank/DDBJ databases">
        <authorList>
            <person name="Peeters C."/>
        </authorList>
    </citation>
    <scope>NUCLEOTIDE SEQUENCE [LARGE SCALE GENOMIC DNA]</scope>
    <source>
        <strain evidence="3 4">LMG 31117</strain>
    </source>
</reference>
<name>A0A5E4ZRY3_9BURK</name>
<feature type="domain" description="OLD protein-like TOPRIM" evidence="2">
    <location>
        <begin position="381"/>
        <end position="447"/>
    </location>
</feature>